<reference evidence="2" key="1">
    <citation type="journal article" date="2019" name="MBio">
        <title>Virus Genomes from Deep Sea Sediments Expand the Ocean Megavirome and Support Independent Origins of Viral Gigantism.</title>
        <authorList>
            <person name="Backstrom D."/>
            <person name="Yutin N."/>
            <person name="Jorgensen S.L."/>
            <person name="Dharamshi J."/>
            <person name="Homa F."/>
            <person name="Zaremba-Niedwiedzka K."/>
            <person name="Spang A."/>
            <person name="Wolf Y.I."/>
            <person name="Koonin E.V."/>
            <person name="Ettema T.J."/>
        </authorList>
    </citation>
    <scope>NUCLEOTIDE SEQUENCE</scope>
</reference>
<feature type="region of interest" description="Disordered" evidence="1">
    <location>
        <begin position="170"/>
        <end position="189"/>
    </location>
</feature>
<dbReference type="EMBL" id="MK500509">
    <property type="protein sequence ID" value="QBK91049.1"/>
    <property type="molecule type" value="Genomic_DNA"/>
</dbReference>
<evidence type="ECO:0000313" key="2">
    <source>
        <dbReference type="EMBL" id="QBK91049.1"/>
    </source>
</evidence>
<organism evidence="2">
    <name type="scientific">Pithovirus LCPAC202</name>
    <dbReference type="NCBI Taxonomy" id="2506592"/>
    <lineage>
        <taxon>Viruses</taxon>
        <taxon>Pithoviruses</taxon>
    </lineage>
</organism>
<proteinExistence type="predicted"/>
<sequence length="189" mass="22416">MKINNYFKLKLLPPIIYSNMTFWSLCWCKWDDVRKSGPETIYRTLDDAIMAAISSVSKNLYQTPDGTMWYCNPKEIKRNKGIKLKVLKRVIKMNMTFDPTDPWDEKGILTEFYFIKEVKLLDTPKLILKQVKELTNWDCIKCGRYIYTDTDTFDPETSSEICELCYWKESKNDPNSEDYEPPRKTNQDN</sequence>
<name>A0A481Z7D5_9VIRU</name>
<accession>A0A481Z7D5</accession>
<gene>
    <name evidence="2" type="ORF">LCPAC202_00230</name>
</gene>
<protein>
    <submittedName>
        <fullName evidence="2">Uncharacterized protein</fullName>
    </submittedName>
</protein>
<evidence type="ECO:0000256" key="1">
    <source>
        <dbReference type="SAM" id="MobiDB-lite"/>
    </source>
</evidence>